<feature type="chain" id="PRO_5005818715" description="Late sexual development protein" evidence="1">
    <location>
        <begin position="22"/>
        <end position="372"/>
    </location>
</feature>
<feature type="signal peptide" evidence="1">
    <location>
        <begin position="1"/>
        <end position="21"/>
    </location>
</feature>
<dbReference type="Pfam" id="PF13668">
    <property type="entry name" value="Ferritin_2"/>
    <property type="match status" value="1"/>
</dbReference>
<accession>A0A0M8MVN7</accession>
<dbReference type="Proteomes" id="UP000053831">
    <property type="component" value="Unassembled WGS sequence"/>
</dbReference>
<sequence>MAARLLRFLAPALALASLASADTSKSQLPNNGFPNLEPSQLLEIEIKADGVLPTSPPPPRLSNSTLQTFQVIAINEQWEVAFFNTLLNNILNNEPGYESWDDEAQKAREKIVQVILKQEELHALNARGILQNFKAFVPDPCRYNFPPGDIRSAFKFAQTFTALVVGALGDASQGAAANGDIQVPRALSSVIGEESEQQGYYRTVLGQVPTEKPFVTFGLGIYLFSWLNNVATIPDSCSYDVYGLGIPIIPQLYADGSATGLDVEPKNQTIKFSADLSKAPAAKPYIGHGGTGLYVTYLNGAQKPVSLPIVNVHWHGEEIVFEAFFPFEEYIMFGHTFAALTIGNDFNVLTDANKLIENTLAAPAFINVYDFF</sequence>
<proteinExistence type="predicted"/>
<keyword evidence="1" id="KW-0732">Signal</keyword>
<evidence type="ECO:0000256" key="1">
    <source>
        <dbReference type="SAM" id="SignalP"/>
    </source>
</evidence>
<keyword evidence="3" id="KW-1185">Reference proteome</keyword>
<gene>
    <name evidence="2" type="ORF">ESCO_000008</name>
</gene>
<comment type="caution">
    <text evidence="2">The sequence shown here is derived from an EMBL/GenBank/DDBJ whole genome shotgun (WGS) entry which is preliminary data.</text>
</comment>
<reference evidence="2 3" key="1">
    <citation type="submission" date="2015-07" db="EMBL/GenBank/DDBJ databases">
        <title>The genome of the fungus Escovopsis weberi, a specialized disease agent of ant agriculture.</title>
        <authorList>
            <person name="de Man T.J."/>
            <person name="Stajich J.E."/>
            <person name="Kubicek C.P."/>
            <person name="Chenthamara K."/>
            <person name="Atanasova L."/>
            <person name="Druzhinina I.S."/>
            <person name="Birnbaum S."/>
            <person name="Barribeau S.M."/>
            <person name="Teiling C."/>
            <person name="Suen G."/>
            <person name="Currie C."/>
            <person name="Gerardo N.M."/>
        </authorList>
    </citation>
    <scope>NUCLEOTIDE SEQUENCE [LARGE SCALE GENOMIC DNA]</scope>
</reference>
<name>A0A0M8MVN7_ESCWE</name>
<evidence type="ECO:0000313" key="3">
    <source>
        <dbReference type="Proteomes" id="UP000053831"/>
    </source>
</evidence>
<protein>
    <recommendedName>
        <fullName evidence="4">Late sexual development protein</fullName>
    </recommendedName>
</protein>
<organism evidence="2 3">
    <name type="scientific">Escovopsis weberi</name>
    <dbReference type="NCBI Taxonomy" id="150374"/>
    <lineage>
        <taxon>Eukaryota</taxon>
        <taxon>Fungi</taxon>
        <taxon>Dikarya</taxon>
        <taxon>Ascomycota</taxon>
        <taxon>Pezizomycotina</taxon>
        <taxon>Sordariomycetes</taxon>
        <taxon>Hypocreomycetidae</taxon>
        <taxon>Hypocreales</taxon>
        <taxon>Hypocreaceae</taxon>
        <taxon>Escovopsis</taxon>
    </lineage>
</organism>
<evidence type="ECO:0000313" key="2">
    <source>
        <dbReference type="EMBL" id="KOS19518.1"/>
    </source>
</evidence>
<dbReference type="EMBL" id="LGSR01000020">
    <property type="protein sequence ID" value="KOS19518.1"/>
    <property type="molecule type" value="Genomic_DNA"/>
</dbReference>
<dbReference type="OrthoDB" id="5293813at2759"/>
<evidence type="ECO:0008006" key="4">
    <source>
        <dbReference type="Google" id="ProtNLM"/>
    </source>
</evidence>
<dbReference type="AlphaFoldDB" id="A0A0M8MVN7"/>